<dbReference type="RefSeq" id="XP_049137556.1">
    <property type="nucleotide sequence ID" value="XM_049296332.1"/>
</dbReference>
<dbReference type="EMBL" id="CP019472">
    <property type="protein sequence ID" value="UQC75913.1"/>
    <property type="molecule type" value="Genomic_DNA"/>
</dbReference>
<organism evidence="2 3">
    <name type="scientific">Colletotrichum lupini</name>
    <dbReference type="NCBI Taxonomy" id="145971"/>
    <lineage>
        <taxon>Eukaryota</taxon>
        <taxon>Fungi</taxon>
        <taxon>Dikarya</taxon>
        <taxon>Ascomycota</taxon>
        <taxon>Pezizomycotina</taxon>
        <taxon>Sordariomycetes</taxon>
        <taxon>Hypocreomycetidae</taxon>
        <taxon>Glomerellales</taxon>
        <taxon>Glomerellaceae</taxon>
        <taxon>Colletotrichum</taxon>
        <taxon>Colletotrichum acutatum species complex</taxon>
    </lineage>
</organism>
<keyword evidence="3" id="KW-1185">Reference proteome</keyword>
<dbReference type="Proteomes" id="UP000830671">
    <property type="component" value="Chromosome 10"/>
</dbReference>
<feature type="compositionally biased region" description="Polar residues" evidence="1">
    <location>
        <begin position="110"/>
        <end position="125"/>
    </location>
</feature>
<sequence>MPATGVPHRHPQFMQPDGTWNSQVPAFLFGHPVCHAAVMFPCWMTTESSYHVYGEAVDVRWLAAACGGKIHDLPSADQPRNQRQMKATPHRPRGQKAQFTGWIRPLSTNLPPTFGSDDQANSRSLGSDGASVRQQSDKVLLETGPNSCVAYSSRIASDDLQRYAPQTRPAVLFPSFLLSSPSKLTKKSGCTAESSLPFTGPPPPLNVIPGPPFPFPQPLSKRAHPGMAARGTDSEYVVVSLRSGPGPVGDPPPESMASRRFKGDEKAKSLPLQFCLTSDGNLDPMYAQVDRVKKPKDEKDKDMQEHDAAILSTRACSLLKPVHPSHQDTCQLREDYPVSASNWPDTPVTIIIHLPQLTLSTLGMGLLTPDFIH</sequence>
<evidence type="ECO:0000256" key="1">
    <source>
        <dbReference type="SAM" id="MobiDB-lite"/>
    </source>
</evidence>
<protein>
    <submittedName>
        <fullName evidence="2">Uncharacterized protein</fullName>
    </submittedName>
</protein>
<gene>
    <name evidence="2" type="ORF">CLUP02_17422</name>
</gene>
<evidence type="ECO:0000313" key="3">
    <source>
        <dbReference type="Proteomes" id="UP000830671"/>
    </source>
</evidence>
<dbReference type="AlphaFoldDB" id="A0A9Q8SF36"/>
<reference evidence="2" key="1">
    <citation type="journal article" date="2021" name="Mol. Plant Microbe Interact.">
        <title>Complete Genome Sequence of the Plant-Pathogenic Fungus Colletotrichum lupini.</title>
        <authorList>
            <person name="Baroncelli R."/>
            <person name="Pensec F."/>
            <person name="Da Lio D."/>
            <person name="Boufleur T."/>
            <person name="Vicente I."/>
            <person name="Sarrocco S."/>
            <person name="Picot A."/>
            <person name="Baraldi E."/>
            <person name="Sukno S."/>
            <person name="Thon M."/>
            <person name="Le Floch G."/>
        </authorList>
    </citation>
    <scope>NUCLEOTIDE SEQUENCE</scope>
    <source>
        <strain evidence="2">IMI 504893</strain>
    </source>
</reference>
<dbReference type="GeneID" id="73351342"/>
<feature type="region of interest" description="Disordered" evidence="1">
    <location>
        <begin position="73"/>
        <end position="96"/>
    </location>
</feature>
<feature type="region of interest" description="Disordered" evidence="1">
    <location>
        <begin position="110"/>
        <end position="135"/>
    </location>
</feature>
<accession>A0A9Q8SF36</accession>
<name>A0A9Q8SF36_9PEZI</name>
<proteinExistence type="predicted"/>
<dbReference type="KEGG" id="clup:CLUP02_17422"/>
<evidence type="ECO:0000313" key="2">
    <source>
        <dbReference type="EMBL" id="UQC75913.1"/>
    </source>
</evidence>